<keyword evidence="2" id="KW-0227">DNA damage</keyword>
<dbReference type="InterPro" id="IPR012340">
    <property type="entry name" value="NA-bd_OB-fold"/>
</dbReference>
<evidence type="ECO:0000256" key="6">
    <source>
        <dbReference type="ARBA" id="ARBA00023125"/>
    </source>
</evidence>
<organism evidence="11 12">
    <name type="scientific">Gulosibacter chungangensis</name>
    <dbReference type="NCBI Taxonomy" id="979746"/>
    <lineage>
        <taxon>Bacteria</taxon>
        <taxon>Bacillati</taxon>
        <taxon>Actinomycetota</taxon>
        <taxon>Actinomycetes</taxon>
        <taxon>Micrococcales</taxon>
        <taxon>Microbacteriaceae</taxon>
        <taxon>Gulosibacter</taxon>
    </lineage>
</organism>
<reference evidence="11 12" key="1">
    <citation type="submission" date="2019-09" db="EMBL/GenBank/DDBJ databases">
        <title>Phylogeny of genus Pseudoclavibacter and closely related genus.</title>
        <authorList>
            <person name="Li Y."/>
        </authorList>
    </citation>
    <scope>NUCLEOTIDE SEQUENCE [LARGE SCALE GENOMIC DNA]</scope>
    <source>
        <strain evidence="11 12">KCTC 13959</strain>
    </source>
</reference>
<dbReference type="GO" id="GO:0016787">
    <property type="term" value="F:hydrolase activity"/>
    <property type="evidence" value="ECO:0007669"/>
    <property type="project" value="UniProtKB-KW"/>
</dbReference>
<keyword evidence="3" id="KW-0378">Hydrolase</keyword>
<dbReference type="InterPro" id="IPR045562">
    <property type="entry name" value="RecG_dom3_C"/>
</dbReference>
<dbReference type="Pfam" id="PF19833">
    <property type="entry name" value="RecG_dom3_C"/>
    <property type="match status" value="1"/>
</dbReference>
<dbReference type="EMBL" id="WBKB01000005">
    <property type="protein sequence ID" value="KAB1642754.1"/>
    <property type="molecule type" value="Genomic_DNA"/>
</dbReference>
<dbReference type="Pfam" id="PF00271">
    <property type="entry name" value="Helicase_C"/>
    <property type="match status" value="1"/>
</dbReference>
<dbReference type="GO" id="GO:0006281">
    <property type="term" value="P:DNA repair"/>
    <property type="evidence" value="ECO:0007669"/>
    <property type="project" value="UniProtKB-KW"/>
</dbReference>
<dbReference type="Gene3D" id="2.40.50.140">
    <property type="entry name" value="Nucleic acid-binding proteins"/>
    <property type="match status" value="1"/>
</dbReference>
<dbReference type="PROSITE" id="PS51194">
    <property type="entry name" value="HELICASE_CTER"/>
    <property type="match status" value="1"/>
</dbReference>
<evidence type="ECO:0000256" key="7">
    <source>
        <dbReference type="ARBA" id="ARBA00023204"/>
    </source>
</evidence>
<dbReference type="InterPro" id="IPR047112">
    <property type="entry name" value="RecG/Mfd"/>
</dbReference>
<dbReference type="InterPro" id="IPR001650">
    <property type="entry name" value="Helicase_C-like"/>
</dbReference>
<feature type="domain" description="Helicase ATP-binding" evidence="9">
    <location>
        <begin position="268"/>
        <end position="433"/>
    </location>
</feature>
<dbReference type="InterPro" id="IPR027417">
    <property type="entry name" value="P-loop_NTPase"/>
</dbReference>
<keyword evidence="5" id="KW-0067">ATP-binding</keyword>
<evidence type="ECO:0000256" key="2">
    <source>
        <dbReference type="ARBA" id="ARBA00022763"/>
    </source>
</evidence>
<dbReference type="InterPro" id="IPR033454">
    <property type="entry name" value="RecG_wedge"/>
</dbReference>
<evidence type="ECO:0000259" key="9">
    <source>
        <dbReference type="PROSITE" id="PS51192"/>
    </source>
</evidence>
<dbReference type="Proteomes" id="UP000433493">
    <property type="component" value="Unassembled WGS sequence"/>
</dbReference>
<dbReference type="OrthoDB" id="9804325at2"/>
<dbReference type="GO" id="GO:0003678">
    <property type="term" value="F:DNA helicase activity"/>
    <property type="evidence" value="ECO:0007669"/>
    <property type="project" value="TreeGrafter"/>
</dbReference>
<evidence type="ECO:0000256" key="4">
    <source>
        <dbReference type="ARBA" id="ARBA00022806"/>
    </source>
</evidence>
<sequence length="698" mass="76412">MSKPDAKAVREQLGLDTVGDLISYLPRRHQKPGEHSRTDELEVDEHVTVIADVVSAANHPMRSKSGTRQEIVITDGHGQMTVTFFNQPWRVQQLPRGQRGLFSGKVRFYRGSPQLSHPDCVLLDELDGEAELLEFAKRPMSIYPATSKLQSWRISKLIKNALDYVPTIPDPVPAEFRADRDELDYDSAIRFMHDPDDDYDLGSAMTTLKFTEAFMLQTALLQPRYVAAIVPATPRPVHPGGLREQLDKSLPFELTFDQFTVGETIERELASETPMNRLLQGEVGSGKTLVAVRAMLQAAETGGQSALLAPTEVLANQHLRSITESLGPELSAKLMPTLLTGSLTRAERQKAMLRIVTGDARIIVGTHALLTDTVEFADLSLVVIDEQHRFGVEQRESLRRKGKATPHTLVLTATPIPRTVAMTSFGDLDVSTLRELPAGRAGISTFMVSLATHPTWEKRIWQRTAEELAAGRQAFVVCPSIEPGEPDENGENTDAATASVAQTVQLLRENPVLQGHRIEPLHGRMTAEEKDATMLAFAAGQIDIVVATTVIEVGVNVPNASTMVVLDADRFGVSQLHQLRGRVGRGEHAGVCLLVTKAPPQSLAHERVAAVAATLDGFELAERDLELRREGDVLGTRQSGGKSSLKVLRVTRDAEVIAEARTLAMSLLSIDPELKTVPQLRAAIKRLSGSELAHLEMG</sequence>
<dbReference type="InterPro" id="IPR014001">
    <property type="entry name" value="Helicase_ATP-bd"/>
</dbReference>
<dbReference type="Gene3D" id="3.40.50.300">
    <property type="entry name" value="P-loop containing nucleotide triphosphate hydrolases"/>
    <property type="match status" value="2"/>
</dbReference>
<dbReference type="PANTHER" id="PTHR47964:SF1">
    <property type="entry name" value="ATP-DEPENDENT DNA HELICASE HOMOLOG RECG, CHLOROPLASTIC"/>
    <property type="match status" value="1"/>
</dbReference>
<dbReference type="SUPFAM" id="SSF52540">
    <property type="entry name" value="P-loop containing nucleoside triphosphate hydrolases"/>
    <property type="match status" value="2"/>
</dbReference>
<feature type="domain" description="Helicase C-terminal" evidence="10">
    <location>
        <begin position="455"/>
        <end position="626"/>
    </location>
</feature>
<evidence type="ECO:0000313" key="11">
    <source>
        <dbReference type="EMBL" id="KAB1642754.1"/>
    </source>
</evidence>
<comment type="caution">
    <text evidence="11">The sequence shown here is derived from an EMBL/GenBank/DDBJ whole genome shotgun (WGS) entry which is preliminary data.</text>
</comment>
<name>A0A7J5BBA9_9MICO</name>
<dbReference type="PROSITE" id="PS51192">
    <property type="entry name" value="HELICASE_ATP_BIND_1"/>
    <property type="match status" value="1"/>
</dbReference>
<dbReference type="GO" id="GO:0003677">
    <property type="term" value="F:DNA binding"/>
    <property type="evidence" value="ECO:0007669"/>
    <property type="project" value="UniProtKB-KW"/>
</dbReference>
<dbReference type="SMART" id="SM00487">
    <property type="entry name" value="DEXDc"/>
    <property type="match status" value="1"/>
</dbReference>
<dbReference type="SMART" id="SM00490">
    <property type="entry name" value="HELICc"/>
    <property type="match status" value="1"/>
</dbReference>
<evidence type="ECO:0000313" key="12">
    <source>
        <dbReference type="Proteomes" id="UP000433493"/>
    </source>
</evidence>
<keyword evidence="6" id="KW-0238">DNA-binding</keyword>
<evidence type="ECO:0000256" key="5">
    <source>
        <dbReference type="ARBA" id="ARBA00022840"/>
    </source>
</evidence>
<dbReference type="PANTHER" id="PTHR47964">
    <property type="entry name" value="ATP-DEPENDENT DNA HELICASE HOMOLOG RECG, CHLOROPLASTIC"/>
    <property type="match status" value="1"/>
</dbReference>
<dbReference type="CDD" id="cd04488">
    <property type="entry name" value="RecG_wedge_OBF"/>
    <property type="match status" value="1"/>
</dbReference>
<dbReference type="Pfam" id="PF00270">
    <property type="entry name" value="DEAD"/>
    <property type="match status" value="1"/>
</dbReference>
<dbReference type="RefSeq" id="WP_158052565.1">
    <property type="nucleotide sequence ID" value="NZ_WBKB01000005.1"/>
</dbReference>
<evidence type="ECO:0000259" key="10">
    <source>
        <dbReference type="PROSITE" id="PS51194"/>
    </source>
</evidence>
<protein>
    <recommendedName>
        <fullName evidence="8">Probable DNA 3'-5' helicase RecG</fullName>
    </recommendedName>
</protein>
<dbReference type="InterPro" id="IPR011545">
    <property type="entry name" value="DEAD/DEAH_box_helicase_dom"/>
</dbReference>
<keyword evidence="7" id="KW-0234">DNA repair</keyword>
<evidence type="ECO:0000256" key="8">
    <source>
        <dbReference type="ARBA" id="ARBA00049819"/>
    </source>
</evidence>
<evidence type="ECO:0000256" key="3">
    <source>
        <dbReference type="ARBA" id="ARBA00022801"/>
    </source>
</evidence>
<keyword evidence="1" id="KW-0547">Nucleotide-binding</keyword>
<dbReference type="Pfam" id="PF17191">
    <property type="entry name" value="RecG_wedge"/>
    <property type="match status" value="1"/>
</dbReference>
<keyword evidence="12" id="KW-1185">Reference proteome</keyword>
<accession>A0A7J5BBA9</accession>
<dbReference type="AlphaFoldDB" id="A0A7J5BBA9"/>
<gene>
    <name evidence="11" type="ORF">F8O05_09035</name>
</gene>
<keyword evidence="4 11" id="KW-0347">Helicase</keyword>
<proteinExistence type="predicted"/>
<dbReference type="SUPFAM" id="SSF50249">
    <property type="entry name" value="Nucleic acid-binding proteins"/>
    <property type="match status" value="1"/>
</dbReference>
<evidence type="ECO:0000256" key="1">
    <source>
        <dbReference type="ARBA" id="ARBA00022741"/>
    </source>
</evidence>
<dbReference type="GO" id="GO:0005524">
    <property type="term" value="F:ATP binding"/>
    <property type="evidence" value="ECO:0007669"/>
    <property type="project" value="UniProtKB-KW"/>
</dbReference>